<evidence type="ECO:0000313" key="2">
    <source>
        <dbReference type="EMBL" id="RMX89400.1"/>
    </source>
</evidence>
<evidence type="ECO:0000313" key="3">
    <source>
        <dbReference type="Proteomes" id="UP000281245"/>
    </source>
</evidence>
<feature type="compositionally biased region" description="Basic and acidic residues" evidence="1">
    <location>
        <begin position="430"/>
        <end position="441"/>
    </location>
</feature>
<feature type="compositionally biased region" description="Polar residues" evidence="1">
    <location>
        <begin position="48"/>
        <end position="62"/>
    </location>
</feature>
<feature type="compositionally biased region" description="Basic and acidic residues" evidence="1">
    <location>
        <begin position="562"/>
        <end position="605"/>
    </location>
</feature>
<dbReference type="EMBL" id="QWIJ01000031">
    <property type="protein sequence ID" value="RMX89400.1"/>
    <property type="molecule type" value="Genomic_DNA"/>
</dbReference>
<feature type="compositionally biased region" description="Basic and acidic residues" evidence="1">
    <location>
        <begin position="637"/>
        <end position="650"/>
    </location>
</feature>
<reference evidence="2 3" key="1">
    <citation type="journal article" date="2018" name="BMC Genomics">
        <title>Genomic evidence for intraspecific hybridization in a clonal and extremely halotolerant yeast.</title>
        <authorList>
            <person name="Gostincar C."/>
            <person name="Stajich J.E."/>
            <person name="Zupancic J."/>
            <person name="Zalar P."/>
            <person name="Gunde-Cimerman N."/>
        </authorList>
    </citation>
    <scope>NUCLEOTIDE SEQUENCE [LARGE SCALE GENOMIC DNA]</scope>
    <source>
        <strain evidence="2 3">EXF-6656</strain>
    </source>
</reference>
<accession>A0A3M6XFY8</accession>
<feature type="compositionally biased region" description="Polar residues" evidence="1">
    <location>
        <begin position="700"/>
        <end position="751"/>
    </location>
</feature>
<dbReference type="OrthoDB" id="284473at2759"/>
<feature type="compositionally biased region" description="Basic and acidic residues" evidence="1">
    <location>
        <begin position="497"/>
        <end position="512"/>
    </location>
</feature>
<evidence type="ECO:0000256" key="1">
    <source>
        <dbReference type="SAM" id="MobiDB-lite"/>
    </source>
</evidence>
<organism evidence="2 3">
    <name type="scientific">Hortaea werneckii</name>
    <name type="common">Black yeast</name>
    <name type="synonym">Cladosporium werneckii</name>
    <dbReference type="NCBI Taxonomy" id="91943"/>
    <lineage>
        <taxon>Eukaryota</taxon>
        <taxon>Fungi</taxon>
        <taxon>Dikarya</taxon>
        <taxon>Ascomycota</taxon>
        <taxon>Pezizomycotina</taxon>
        <taxon>Dothideomycetes</taxon>
        <taxon>Dothideomycetidae</taxon>
        <taxon>Mycosphaerellales</taxon>
        <taxon>Teratosphaeriaceae</taxon>
        <taxon>Hortaea</taxon>
    </lineage>
</organism>
<feature type="compositionally biased region" description="Polar residues" evidence="1">
    <location>
        <begin position="359"/>
        <end position="378"/>
    </location>
</feature>
<gene>
    <name evidence="2" type="ORF">D0869_00911</name>
</gene>
<comment type="caution">
    <text evidence="2">The sequence shown here is derived from an EMBL/GenBank/DDBJ whole genome shotgun (WGS) entry which is preliminary data.</text>
</comment>
<feature type="compositionally biased region" description="Polar residues" evidence="1">
    <location>
        <begin position="473"/>
        <end position="496"/>
    </location>
</feature>
<protein>
    <recommendedName>
        <fullName evidence="4">Neurofilament heavy polypeptide</fullName>
    </recommendedName>
</protein>
<feature type="compositionally biased region" description="Polar residues" evidence="1">
    <location>
        <begin position="402"/>
        <end position="413"/>
    </location>
</feature>
<dbReference type="Proteomes" id="UP000281245">
    <property type="component" value="Unassembled WGS sequence"/>
</dbReference>
<feature type="region of interest" description="Disordered" evidence="1">
    <location>
        <begin position="149"/>
        <end position="751"/>
    </location>
</feature>
<proteinExistence type="predicted"/>
<dbReference type="AlphaFoldDB" id="A0A3M6XFY8"/>
<name>A0A3M6XFY8_HORWE</name>
<feature type="compositionally biased region" description="Basic and acidic residues" evidence="1">
    <location>
        <begin position="238"/>
        <end position="274"/>
    </location>
</feature>
<evidence type="ECO:0008006" key="4">
    <source>
        <dbReference type="Google" id="ProtNLM"/>
    </source>
</evidence>
<feature type="compositionally biased region" description="Basic and acidic residues" evidence="1">
    <location>
        <begin position="659"/>
        <end position="672"/>
    </location>
</feature>
<feature type="region of interest" description="Disordered" evidence="1">
    <location>
        <begin position="43"/>
        <end position="62"/>
    </location>
</feature>
<sequence>MARLLGGGLLYATVVGSKLEGSLLVLRQETSTSAQPARTLSAVAMPATTENGKDTPSPTTITAEDNADCDALNGALDRMRAVLPPNPYILTIPQDVEPRYHHSYQFQAVQWLHQAPFEWKEGEMVQYQTFFYHEQGKDMYVLHNSLPREERNAGAKTRPGTGANTPNAAPKKKISLDAYKKAKTGNNTPAQDGTPAKASDATAKHPAVKGPVERVKAETSEVLAAIADEPETTTAQPKKQEEETELKRKREADEEAHEQKQKGVATGKREEPVANKRRTSPPTPSQEEGDRSEQGEQGEQASKHKRSSPPPKPATLPATSEDAGLPPRLSPLQVPSMPSRLSPSFPDNIEASLKARGQSKASVSDGSAPNSAGKSTKLAQALNADGVTKHKSPVPRNGFRANPSSPSVRQSAENAEKQPRKSTAPQRSPELTKYDEKEVGKSLKAKRTAPETLLVKLRYKKSQRDAIRRILSTRPQPRAKTSPTPQNSAPSAQPTAEDQKAEKPAVSKRDTSAKGVAQKVGPATKGVAQKVGPANNGVAKKKADGQSTPKVEPDKSTPSTDTAKKSEKPDAVQKRDRSPPAGEHAERPQSDPDEKHTMRNTKDVTSEEQAAGPDKSPRATEKPKKAETSGAKLGEPAAKRKAEAPDEETKAPAAKRKKVLDTTETTKEEPKTPDTPSSGLPHQVSKPQQQQSKPRKDHLSSTMQREQSTDQNANTPSAKSNTPTINQNSQPNGVAKAPSSQPSNKTPKQQLWETEQKRLETLGRKLKHAATAHLDSLQTPIKKGAAPTNDQKLAAIKAMESLLCYFLAFSAADEAALAAEPRQNPSSKTWRSLQGFFNFVKRITQPFPILQGLVCHLGVVFTARILDITVHFFTPAERQARDGTHTSDTYAALAKYAGEAEEKLDIDLLQGSFPRTWKGRKKGGSTATEKLSGPADFTGDYKLPITVSTSPLFAARAGYSMLGEWISRQGVEYERELKL</sequence>
<feature type="compositionally biased region" description="Basic and acidic residues" evidence="1">
    <location>
        <begin position="615"/>
        <end position="627"/>
    </location>
</feature>